<gene>
    <name evidence="1" type="ORF">RJN63_29075</name>
</gene>
<protein>
    <submittedName>
        <fullName evidence="1">Toxin</fullName>
    </submittedName>
</protein>
<dbReference type="RefSeq" id="WP_310838291.1">
    <property type="nucleotide sequence ID" value="NZ_JAVLSM010000012.1"/>
</dbReference>
<dbReference type="EMBL" id="JAVRAA010000031">
    <property type="protein sequence ID" value="MDT0340912.1"/>
    <property type="molecule type" value="Genomic_DNA"/>
</dbReference>
<sequence length="132" mass="15610">MLHYGTMANYTRHAYGSRMEAIFKETRMFAAVRENYLSDDDFATLQQMLMRQPQAGSLIKDAGGLRKIRFPDARRCKGKRGGLRVIYYFWDEQCHFWLCSIYDKDEMNDLTAHQRKLLRRALEDELSSRKTS</sequence>
<name>A0AAE4GFZ5_9BURK</name>
<organism evidence="1">
    <name type="scientific">Herbaspirillum huttiense subsp. nephrolepidis</name>
    <dbReference type="NCBI Taxonomy" id="3075126"/>
    <lineage>
        <taxon>Bacteria</taxon>
        <taxon>Pseudomonadati</taxon>
        <taxon>Pseudomonadota</taxon>
        <taxon>Betaproteobacteria</taxon>
        <taxon>Burkholderiales</taxon>
        <taxon>Oxalobacteraceae</taxon>
        <taxon>Herbaspirillum</taxon>
    </lineage>
</organism>
<reference evidence="1" key="1">
    <citation type="submission" date="2023-02" db="EMBL/GenBank/DDBJ databases">
        <title>Description of Herbaspirillum huttiense subsp. nephrolepsisexaltata and Herbaspirillum huttiense subsp. lycopersicon.</title>
        <authorList>
            <person name="Poudel M."/>
            <person name="Sharma A."/>
            <person name="Goss E."/>
            <person name="Tapia J.H."/>
            <person name="Harmon C.M."/>
            <person name="Jones J.B."/>
        </authorList>
    </citation>
    <scope>NUCLEOTIDE SEQUENCE</scope>
    <source>
        <strain evidence="1">NC40101</strain>
    </source>
</reference>
<evidence type="ECO:0000313" key="1">
    <source>
        <dbReference type="EMBL" id="MDT0340912.1"/>
    </source>
</evidence>
<proteinExistence type="predicted"/>
<comment type="caution">
    <text evidence="1">The sequence shown here is derived from an EMBL/GenBank/DDBJ whole genome shotgun (WGS) entry which is preliminary data.</text>
</comment>
<accession>A0AAE4GFZ5</accession>
<dbReference type="AlphaFoldDB" id="A0AAE4GFZ5"/>